<evidence type="ECO:0000256" key="1">
    <source>
        <dbReference type="SAM" id="MobiDB-lite"/>
    </source>
</evidence>
<name>A0A8H5BQ14_9AGAR</name>
<proteinExistence type="predicted"/>
<feature type="region of interest" description="Disordered" evidence="1">
    <location>
        <begin position="59"/>
        <end position="80"/>
    </location>
</feature>
<dbReference type="Proteomes" id="UP000541558">
    <property type="component" value="Unassembled WGS sequence"/>
</dbReference>
<sequence>MHSLGYLLVGTTTLWHPSPKAWLDTVTSQNDTSVAGRNSIMYSIVNVVWECLSAHPKPRATGMQRRHKLPTVDTSGSPLQTNIPRLGYGLPPFTVTLVTPGAEARASLTHMSTHQHWPEDGSAVTDYDTPLYGRDTALTEVTID</sequence>
<accession>A0A8H5BQ14</accession>
<reference evidence="2 3" key="1">
    <citation type="journal article" date="2020" name="ISME J.">
        <title>Uncovering the hidden diversity of litter-decomposition mechanisms in mushroom-forming fungi.</title>
        <authorList>
            <person name="Floudas D."/>
            <person name="Bentzer J."/>
            <person name="Ahren D."/>
            <person name="Johansson T."/>
            <person name="Persson P."/>
            <person name="Tunlid A."/>
        </authorList>
    </citation>
    <scope>NUCLEOTIDE SEQUENCE [LARGE SCALE GENOMIC DNA]</scope>
    <source>
        <strain evidence="2 3">CBS 175.51</strain>
    </source>
</reference>
<protein>
    <submittedName>
        <fullName evidence="2">Uncharacterized protein</fullName>
    </submittedName>
</protein>
<dbReference type="EMBL" id="JAACJK010000163">
    <property type="protein sequence ID" value="KAF5326483.1"/>
    <property type="molecule type" value="Genomic_DNA"/>
</dbReference>
<evidence type="ECO:0000313" key="2">
    <source>
        <dbReference type="EMBL" id="KAF5326483.1"/>
    </source>
</evidence>
<evidence type="ECO:0000313" key="3">
    <source>
        <dbReference type="Proteomes" id="UP000541558"/>
    </source>
</evidence>
<comment type="caution">
    <text evidence="2">The sequence shown here is derived from an EMBL/GenBank/DDBJ whole genome shotgun (WGS) entry which is preliminary data.</text>
</comment>
<keyword evidence="3" id="KW-1185">Reference proteome</keyword>
<dbReference type="AlphaFoldDB" id="A0A8H5BQ14"/>
<gene>
    <name evidence="2" type="ORF">D9611_001021</name>
</gene>
<organism evidence="2 3">
    <name type="scientific">Ephemerocybe angulata</name>
    <dbReference type="NCBI Taxonomy" id="980116"/>
    <lineage>
        <taxon>Eukaryota</taxon>
        <taxon>Fungi</taxon>
        <taxon>Dikarya</taxon>
        <taxon>Basidiomycota</taxon>
        <taxon>Agaricomycotina</taxon>
        <taxon>Agaricomycetes</taxon>
        <taxon>Agaricomycetidae</taxon>
        <taxon>Agaricales</taxon>
        <taxon>Agaricineae</taxon>
        <taxon>Psathyrellaceae</taxon>
        <taxon>Ephemerocybe</taxon>
    </lineage>
</organism>